<accession>A0A1Y6BRY4</accession>
<gene>
    <name evidence="2" type="ORF">SAMN06296036_108105</name>
</gene>
<reference evidence="3" key="1">
    <citation type="submission" date="2017-04" db="EMBL/GenBank/DDBJ databases">
        <authorList>
            <person name="Varghese N."/>
            <person name="Submissions S."/>
        </authorList>
    </citation>
    <scope>NUCLEOTIDE SEQUENCE [LARGE SCALE GENOMIC DNA]</scope>
    <source>
        <strain evidence="3">RKEM611</strain>
    </source>
</reference>
<dbReference type="EMBL" id="FWZT01000008">
    <property type="protein sequence ID" value="SMF26029.1"/>
    <property type="molecule type" value="Genomic_DNA"/>
</dbReference>
<organism evidence="2 3">
    <name type="scientific">Pseudobacteriovorax antillogorgiicola</name>
    <dbReference type="NCBI Taxonomy" id="1513793"/>
    <lineage>
        <taxon>Bacteria</taxon>
        <taxon>Pseudomonadati</taxon>
        <taxon>Bdellovibrionota</taxon>
        <taxon>Oligoflexia</taxon>
        <taxon>Oligoflexales</taxon>
        <taxon>Pseudobacteriovoracaceae</taxon>
        <taxon>Pseudobacteriovorax</taxon>
    </lineage>
</organism>
<feature type="region of interest" description="Disordered" evidence="1">
    <location>
        <begin position="68"/>
        <end position="128"/>
    </location>
</feature>
<feature type="compositionally biased region" description="Basic and acidic residues" evidence="1">
    <location>
        <begin position="68"/>
        <end position="82"/>
    </location>
</feature>
<keyword evidence="3" id="KW-1185">Reference proteome</keyword>
<name>A0A1Y6BRY4_9BACT</name>
<protein>
    <submittedName>
        <fullName evidence="2">Uncharacterized protein</fullName>
    </submittedName>
</protein>
<feature type="compositionally biased region" description="Basic and acidic residues" evidence="1">
    <location>
        <begin position="111"/>
        <end position="122"/>
    </location>
</feature>
<evidence type="ECO:0000313" key="3">
    <source>
        <dbReference type="Proteomes" id="UP000192907"/>
    </source>
</evidence>
<proteinExistence type="predicted"/>
<evidence type="ECO:0000313" key="2">
    <source>
        <dbReference type="EMBL" id="SMF26029.1"/>
    </source>
</evidence>
<dbReference type="STRING" id="1513793.SAMN06296036_108105"/>
<dbReference type="Proteomes" id="UP000192907">
    <property type="component" value="Unassembled WGS sequence"/>
</dbReference>
<dbReference type="AlphaFoldDB" id="A0A1Y6BRY4"/>
<evidence type="ECO:0000256" key="1">
    <source>
        <dbReference type="SAM" id="MobiDB-lite"/>
    </source>
</evidence>
<sequence length="128" mass="14284">MTEQQLIIRIANSGRQQDLIDILLTEDESQLPFSLPDLVTWPTGQRACSERAILLIRAGLRYLEAKQEQNPEVPRAKLKECEPSPQPQAVANPPSPEPQVMQPAVAPQTKPKSEVKAGRTDFDISLFQ</sequence>